<evidence type="ECO:0000313" key="3">
    <source>
        <dbReference type="Proteomes" id="UP000013966"/>
    </source>
</evidence>
<reference evidence="2 3" key="1">
    <citation type="journal article" date="2013" name="Genome Announc.">
        <title>Complete Genome Sequence of Burkholderia sp. Strain RPE64, Bacterial Symbiont of the Bean Bug Riptortus pedestris.</title>
        <authorList>
            <person name="Shibata T.F."/>
            <person name="Maeda T."/>
            <person name="Nikoh N."/>
            <person name="Yamaguchi K."/>
            <person name="Oshima K."/>
            <person name="Hattori M."/>
            <person name="Nishiyama T."/>
            <person name="Hasebe M."/>
            <person name="Fukatsu T."/>
            <person name="Kikuchi Y."/>
            <person name="Shigenobu S."/>
        </authorList>
    </citation>
    <scope>NUCLEOTIDE SEQUENCE [LARGE SCALE GENOMIC DNA]</scope>
</reference>
<dbReference type="HOGENOM" id="CLU_3150372_0_0_4"/>
<organism evidence="2 3">
    <name type="scientific">Caballeronia insecticola</name>
    <dbReference type="NCBI Taxonomy" id="758793"/>
    <lineage>
        <taxon>Bacteria</taxon>
        <taxon>Pseudomonadati</taxon>
        <taxon>Pseudomonadota</taxon>
        <taxon>Betaproteobacteria</taxon>
        <taxon>Burkholderiales</taxon>
        <taxon>Burkholderiaceae</taxon>
        <taxon>Caballeronia</taxon>
    </lineage>
</organism>
<dbReference type="AlphaFoldDB" id="R4X2W6"/>
<gene>
    <name evidence="2" type="ORF">BRPE64_BCDS11960</name>
</gene>
<name>R4X2W6_9BURK</name>
<evidence type="ECO:0000313" key="2">
    <source>
        <dbReference type="EMBL" id="BAN25857.1"/>
    </source>
</evidence>
<dbReference type="EMBL" id="AP013059">
    <property type="protein sequence ID" value="BAN25857.1"/>
    <property type="molecule type" value="Genomic_DNA"/>
</dbReference>
<feature type="region of interest" description="Disordered" evidence="1">
    <location>
        <begin position="14"/>
        <end position="33"/>
    </location>
</feature>
<proteinExistence type="predicted"/>
<sequence length="48" mass="4918">MKILEKIDRQALEVSQISGGGSKNSSAANSTDITVVVTNPAANEKGST</sequence>
<reference evidence="2 3" key="2">
    <citation type="journal article" date="2018" name="Int. J. Syst. Evol. Microbiol.">
        <title>Burkholderia insecticola sp. nov., a gut symbiotic bacterium of the bean bug Riptortus pedestris.</title>
        <authorList>
            <person name="Takeshita K."/>
            <person name="Tamaki H."/>
            <person name="Ohbayashi T."/>
            <person name="Meng X.-Y."/>
            <person name="Sone T."/>
            <person name="Mitani Y."/>
            <person name="Peeters C."/>
            <person name="Kikuchi Y."/>
            <person name="Vandamme P."/>
        </authorList>
    </citation>
    <scope>NUCLEOTIDE SEQUENCE [LARGE SCALE GENOMIC DNA]</scope>
    <source>
        <strain evidence="2">RPE64</strain>
    </source>
</reference>
<dbReference type="KEGG" id="buo:BRPE64_BCDS11960"/>
<dbReference type="Proteomes" id="UP000013966">
    <property type="component" value="Chromosome 2"/>
</dbReference>
<evidence type="ECO:0000256" key="1">
    <source>
        <dbReference type="SAM" id="MobiDB-lite"/>
    </source>
</evidence>
<accession>R4X2W6</accession>
<protein>
    <submittedName>
        <fullName evidence="2">Uncharacterized protein</fullName>
    </submittedName>
</protein>
<dbReference type="PATRIC" id="fig|758793.3.peg.4107"/>
<keyword evidence="3" id="KW-1185">Reference proteome</keyword>